<dbReference type="EMBL" id="MG250483">
    <property type="protein sequence ID" value="AUE22746.1"/>
    <property type="molecule type" value="Genomic_DNA"/>
</dbReference>
<sequence>MIEADVSGMVVKNITVPNNIGYNALSTEGERKSLIKLGSDNKVTIGDDKASLTLIQGSNHEITVRRESLPGNNDWSDYRLIDTGLFKDYFVIHMNSVYTYGTADPNDNDGYPDGHLYIKY</sequence>
<accession>A0A2H4YFN1</accession>
<keyword evidence="2" id="KW-1185">Reference proteome</keyword>
<dbReference type="Proteomes" id="UP000240934">
    <property type="component" value="Segment"/>
</dbReference>
<name>A0A2H4YFN1_9CAUD</name>
<protein>
    <submittedName>
        <fullName evidence="1">Uncharacterized protein</fullName>
    </submittedName>
</protein>
<organism evidence="1 2">
    <name type="scientific">Aeromonas phage Ah1</name>
    <dbReference type="NCBI Taxonomy" id="2053701"/>
    <lineage>
        <taxon>Viruses</taxon>
        <taxon>Duplodnaviria</taxon>
        <taxon>Heunggongvirae</taxon>
        <taxon>Uroviricota</taxon>
        <taxon>Caudoviricetes</taxon>
        <taxon>Pantevenvirales</taxon>
        <taxon>Straboviridae</taxon>
        <taxon>Cinqassovirus</taxon>
        <taxon>Cinqassovirus ah1</taxon>
    </lineage>
</organism>
<reference evidence="1 2" key="1">
    <citation type="submission" date="2017-10" db="EMBL/GenBank/DDBJ databases">
        <title>Antibacterial composition for extension of chilled fish shelf life and decreasing of risk of food-borne infections, bacteriophage strains for its preparation.</title>
        <authorList>
            <person name="Zulkarneev E.R."/>
            <person name="Aleshkin A.V."/>
            <person name="Rubalsky O.V."/>
            <person name="Kiseleva I.A."/>
            <person name="Rubalskii E.O."/>
            <person name="Lebedev S.N."/>
        </authorList>
    </citation>
    <scope>NUCLEOTIDE SEQUENCE [LARGE SCALE GENOMIC DNA]</scope>
</reference>
<gene>
    <name evidence="1" type="ORF">Ah1_00228</name>
</gene>
<proteinExistence type="predicted"/>
<evidence type="ECO:0000313" key="2">
    <source>
        <dbReference type="Proteomes" id="UP000240934"/>
    </source>
</evidence>
<evidence type="ECO:0000313" key="1">
    <source>
        <dbReference type="EMBL" id="AUE22746.1"/>
    </source>
</evidence>